<organism evidence="2 3">
    <name type="scientific">Streptomyces spectabilis</name>
    <dbReference type="NCBI Taxonomy" id="68270"/>
    <lineage>
        <taxon>Bacteria</taxon>
        <taxon>Bacillati</taxon>
        <taxon>Actinomycetota</taxon>
        <taxon>Actinomycetes</taxon>
        <taxon>Kitasatosporales</taxon>
        <taxon>Streptomycetaceae</taxon>
        <taxon>Streptomyces</taxon>
    </lineage>
</organism>
<dbReference type="Pfam" id="PF03109">
    <property type="entry name" value="ABC1"/>
    <property type="match status" value="1"/>
</dbReference>
<name>A0A5P2X065_STRST</name>
<dbReference type="InterPro" id="IPR052402">
    <property type="entry name" value="ADCK_kinase"/>
</dbReference>
<dbReference type="AlphaFoldDB" id="A0A5P2X065"/>
<protein>
    <submittedName>
        <fullName evidence="2">AarF/ABC1/UbiB kinase family protein</fullName>
    </submittedName>
</protein>
<dbReference type="CDD" id="cd05121">
    <property type="entry name" value="ABC1_ADCK3-like"/>
    <property type="match status" value="1"/>
</dbReference>
<dbReference type="KEGG" id="sspb:CP982_03130"/>
<gene>
    <name evidence="2" type="ORF">CP982_03130</name>
</gene>
<evidence type="ECO:0000259" key="1">
    <source>
        <dbReference type="Pfam" id="PF03109"/>
    </source>
</evidence>
<sequence>MKRGRDAARATVRLVSVATAAARVAGAALVHPRRAGDAAADSLVRAVESLGGAYIKAGQLLATRSDLIGPRLAHRLSRLQDDVAAMSGTDALAVLERSHLPWPASAYSAVAKGPVASGSIACVYRWEPDSGAPLALKIRRPDAAETVPIDTAMLRSFARLCAMTPWMRSSPVVAIVDDLCSAVLNQLDLDRERIMLTQFRGVLKNEDHIVVPAPVDEYSNSELLAMEFVDGLDRKTFATAAPSLRDEGIITLVRAMYDLVFVHGFVHIDLHQGNAYLLPDGRLVLLDVGFAHVLSDFSRERFTRFFGGMVTGRGQECAEILLSTTKGIDHHDQNLVRFKAEVVRLVEESAELDVAHFSVPRFAARLFQIQQSNGYYAEPEMMFPLLCLIALEGTVNELAPHMDFQIEAAPYIMSSLIDL</sequence>
<dbReference type="EMBL" id="CP023690">
    <property type="protein sequence ID" value="QEV57831.1"/>
    <property type="molecule type" value="Genomic_DNA"/>
</dbReference>
<accession>A0A5P2X065</accession>
<dbReference type="PANTHER" id="PTHR45890">
    <property type="entry name" value="AARF DOMAIN CONTAINING KINASE 2 (PREDICTED)"/>
    <property type="match status" value="1"/>
</dbReference>
<dbReference type="InterPro" id="IPR011009">
    <property type="entry name" value="Kinase-like_dom_sf"/>
</dbReference>
<keyword evidence="2" id="KW-0808">Transferase</keyword>
<dbReference type="GO" id="GO:0016301">
    <property type="term" value="F:kinase activity"/>
    <property type="evidence" value="ECO:0007669"/>
    <property type="project" value="UniProtKB-KW"/>
</dbReference>
<dbReference type="InterPro" id="IPR004147">
    <property type="entry name" value="ABC1_dom"/>
</dbReference>
<evidence type="ECO:0000313" key="2">
    <source>
        <dbReference type="EMBL" id="QEV57831.1"/>
    </source>
</evidence>
<dbReference type="SUPFAM" id="SSF56112">
    <property type="entry name" value="Protein kinase-like (PK-like)"/>
    <property type="match status" value="1"/>
</dbReference>
<dbReference type="OrthoDB" id="9795390at2"/>
<dbReference type="PANTHER" id="PTHR45890:SF1">
    <property type="entry name" value="AARF DOMAIN CONTAINING KINASE 2"/>
    <property type="match status" value="1"/>
</dbReference>
<keyword evidence="2" id="KW-0418">Kinase</keyword>
<feature type="domain" description="ABC1 atypical kinase-like" evidence="1">
    <location>
        <begin position="78"/>
        <end position="319"/>
    </location>
</feature>
<proteinExistence type="predicted"/>
<reference evidence="2 3" key="1">
    <citation type="submission" date="2017-09" db="EMBL/GenBank/DDBJ databases">
        <authorList>
            <person name="Lee N."/>
            <person name="Cho B.-K."/>
        </authorList>
    </citation>
    <scope>NUCLEOTIDE SEQUENCE [LARGE SCALE GENOMIC DNA]</scope>
    <source>
        <strain evidence="2 3">ATCC 27465</strain>
    </source>
</reference>
<evidence type="ECO:0000313" key="3">
    <source>
        <dbReference type="Proteomes" id="UP000326505"/>
    </source>
</evidence>
<dbReference type="Proteomes" id="UP000326505">
    <property type="component" value="Chromosome"/>
</dbReference>